<feature type="region of interest" description="Disordered" evidence="1">
    <location>
        <begin position="324"/>
        <end position="426"/>
    </location>
</feature>
<dbReference type="WBParaSite" id="maker-uti_cns_0002764-snap-gene-0.3-mRNA-1">
    <property type="protein sequence ID" value="maker-uti_cns_0002764-snap-gene-0.3-mRNA-1"/>
    <property type="gene ID" value="maker-uti_cns_0002764-snap-gene-0.3"/>
</dbReference>
<sequence>MSTSAQRTIWAALDLMHCSSFCFQLNSPFPWLPDLINSLGVAESHGVKSRSSMAPAGCDCGSAAAATVERAEPLLPAETATAAIILAGRRPSLPLKQPESSIVDDRPRVAARRLLGADFIAGRGRCGTGVIFPTEEERSEEEALSETSWLPSQSRLGRVVATPASLKAFNAAAAASASLLLLIALAEAAAAEAVSADADVAAPAPEVDGAPPAKPTVAAAPTELMEPEAPGFDNSSNSSPQMDAKNCDMSILYSLRKCLNASGAYVLNVKLLMVCAMRRRQLQRRNRKRKQLLPIVRSSHRQPVAAPRDWRLLPQQLQRNYWVAPEASTRGASTRGASTRGASTRGASTRGASTRGASTRGASTRGASTRGASTRGASTRGASASTRGASTRGASTRGASTRGASTRGASTRGASTRGASTRGASTRGARIWLNAVGSQDGVAREEELKRSLPFCDLETGTKNRVVQRDPITGLGLLGREFDAFSGRSRSHSSRDGGDRNPILGQGNLGAESNGFRRQFSIRCRGEYRNPTDLSGSDSKEPELDVLRPNNRPAKTIVRQASRDPIAGQGDFGREWDPIRKYAGRPKPLPSAPVKDERNPITGSGIPKKSTIELWHRPPDYPFREYLDRPLTRSNSVMVHKKTNPLTGENCSSFSVKPEERPQRSRAASGSSKGSNPLTGEGYNSSDSRPSTPRKQLANGGGGGRVGNPLTGENCQSYDLSAESRSKKSSEKGEPKNPLTGENCESYDLTAESKSRPSTAREDRPNPLTGENVSSFDINQELRSDRAGDRGNAVNVDDTGATAIDSVAAAVAPAEVPEGYDEEETF</sequence>
<dbReference type="SUPFAM" id="SSF141571">
    <property type="entry name" value="Pentapeptide repeat-like"/>
    <property type="match status" value="1"/>
</dbReference>
<feature type="region of interest" description="Disordered" evidence="1">
    <location>
        <begin position="526"/>
        <end position="552"/>
    </location>
</feature>
<evidence type="ECO:0000313" key="3">
    <source>
        <dbReference type="WBParaSite" id="maker-uti_cns_0002764-snap-gene-0.3-mRNA-1"/>
    </source>
</evidence>
<feature type="compositionally biased region" description="Basic and acidic residues" evidence="1">
    <location>
        <begin position="721"/>
        <end position="734"/>
    </location>
</feature>
<organism evidence="2 3">
    <name type="scientific">Macrostomum lignano</name>
    <dbReference type="NCBI Taxonomy" id="282301"/>
    <lineage>
        <taxon>Eukaryota</taxon>
        <taxon>Metazoa</taxon>
        <taxon>Spiralia</taxon>
        <taxon>Lophotrochozoa</taxon>
        <taxon>Platyhelminthes</taxon>
        <taxon>Rhabditophora</taxon>
        <taxon>Macrostomorpha</taxon>
        <taxon>Macrostomida</taxon>
        <taxon>Macrostomidae</taxon>
        <taxon>Macrostomum</taxon>
    </lineage>
</organism>
<dbReference type="Proteomes" id="UP000095280">
    <property type="component" value="Unplaced"/>
</dbReference>
<feature type="region of interest" description="Disordered" evidence="1">
    <location>
        <begin position="583"/>
        <end position="612"/>
    </location>
</feature>
<proteinExistence type="predicted"/>
<feature type="compositionally biased region" description="Polar residues" evidence="1">
    <location>
        <begin position="675"/>
        <end position="693"/>
    </location>
</feature>
<name>A0A1I8GQU1_9PLAT</name>
<feature type="compositionally biased region" description="Polar residues" evidence="1">
    <location>
        <begin position="330"/>
        <end position="424"/>
    </location>
</feature>
<accession>A0A1I8GQU1</accession>
<dbReference type="Gene3D" id="2.160.20.80">
    <property type="entry name" value="E3 ubiquitin-protein ligase SopA"/>
    <property type="match status" value="1"/>
</dbReference>
<evidence type="ECO:0000256" key="1">
    <source>
        <dbReference type="SAM" id="MobiDB-lite"/>
    </source>
</evidence>
<feature type="region of interest" description="Disordered" evidence="1">
    <location>
        <begin position="637"/>
        <end position="797"/>
    </location>
</feature>
<dbReference type="AlphaFoldDB" id="A0A1I8GQU1"/>
<feature type="compositionally biased region" description="Polar residues" evidence="1">
    <location>
        <begin position="643"/>
        <end position="654"/>
    </location>
</feature>
<evidence type="ECO:0000313" key="2">
    <source>
        <dbReference type="Proteomes" id="UP000095280"/>
    </source>
</evidence>
<reference evidence="3" key="1">
    <citation type="submission" date="2016-11" db="UniProtKB">
        <authorList>
            <consortium name="WormBaseParasite"/>
        </authorList>
    </citation>
    <scope>IDENTIFICATION</scope>
</reference>
<feature type="compositionally biased region" description="Basic and acidic residues" evidence="1">
    <location>
        <begin position="779"/>
        <end position="788"/>
    </location>
</feature>
<feature type="region of interest" description="Disordered" evidence="1">
    <location>
        <begin position="283"/>
        <end position="305"/>
    </location>
</feature>
<keyword evidence="2" id="KW-1185">Reference proteome</keyword>
<feature type="compositionally biased region" description="Basic and acidic residues" evidence="1">
    <location>
        <begin position="750"/>
        <end position="764"/>
    </location>
</feature>
<feature type="region of interest" description="Disordered" evidence="1">
    <location>
        <begin position="485"/>
        <end position="511"/>
    </location>
</feature>
<feature type="compositionally biased region" description="Polar residues" evidence="1">
    <location>
        <begin position="768"/>
        <end position="777"/>
    </location>
</feature>
<feature type="compositionally biased region" description="Low complexity" evidence="1">
    <location>
        <begin position="664"/>
        <end position="674"/>
    </location>
</feature>
<protein>
    <submittedName>
        <fullName evidence="3">Protein kinase domain-containing protein</fullName>
    </submittedName>
</protein>